<proteinExistence type="predicted"/>
<gene>
    <name evidence="1" type="ORF">SAMN06265222_12129</name>
</gene>
<keyword evidence="2" id="KW-1185">Reference proteome</keyword>
<sequence>MSLTVATVVLVARVKSPLRHGASALRSQYKLRSPNENGRTEYLFVESGVTEKIQQSCRATAFVSTTVVSKYQSDATAFLGGEREEF</sequence>
<accession>A0ABY1QSG0</accession>
<evidence type="ECO:0000313" key="1">
    <source>
        <dbReference type="EMBL" id="SMP76389.1"/>
    </source>
</evidence>
<organism evidence="1 2">
    <name type="scientific">Neorhodopirellula lusitana</name>
    <dbReference type="NCBI Taxonomy" id="445327"/>
    <lineage>
        <taxon>Bacteria</taxon>
        <taxon>Pseudomonadati</taxon>
        <taxon>Planctomycetota</taxon>
        <taxon>Planctomycetia</taxon>
        <taxon>Pirellulales</taxon>
        <taxon>Pirellulaceae</taxon>
        <taxon>Neorhodopirellula</taxon>
    </lineage>
</organism>
<reference evidence="1 2" key="1">
    <citation type="submission" date="2017-05" db="EMBL/GenBank/DDBJ databases">
        <authorList>
            <person name="Varghese N."/>
            <person name="Submissions S."/>
        </authorList>
    </citation>
    <scope>NUCLEOTIDE SEQUENCE [LARGE SCALE GENOMIC DNA]</scope>
    <source>
        <strain evidence="1 2">DSM 25457</strain>
    </source>
</reference>
<protein>
    <submittedName>
        <fullName evidence="1">Uncharacterized protein</fullName>
    </submittedName>
</protein>
<comment type="caution">
    <text evidence="1">The sequence shown here is derived from an EMBL/GenBank/DDBJ whole genome shotgun (WGS) entry which is preliminary data.</text>
</comment>
<evidence type="ECO:0000313" key="2">
    <source>
        <dbReference type="Proteomes" id="UP001158067"/>
    </source>
</evidence>
<dbReference type="Proteomes" id="UP001158067">
    <property type="component" value="Unassembled WGS sequence"/>
</dbReference>
<name>A0ABY1QSG0_9BACT</name>
<dbReference type="EMBL" id="FXUG01000021">
    <property type="protein sequence ID" value="SMP76389.1"/>
    <property type="molecule type" value="Genomic_DNA"/>
</dbReference>